<evidence type="ECO:0000313" key="2">
    <source>
        <dbReference type="Proteomes" id="UP000245380"/>
    </source>
</evidence>
<dbReference type="AlphaFoldDB" id="A0A2U3D6U7"/>
<keyword evidence="2" id="KW-1185">Reference proteome</keyword>
<comment type="caution">
    <text evidence="1">The sequence shown here is derived from an EMBL/GenBank/DDBJ whole genome shotgun (WGS) entry which is preliminary data.</text>
</comment>
<accession>A0A2U3D6U7</accession>
<protein>
    <recommendedName>
        <fullName evidence="3">Transposase</fullName>
    </recommendedName>
</protein>
<evidence type="ECO:0008006" key="3">
    <source>
        <dbReference type="Google" id="ProtNLM"/>
    </source>
</evidence>
<evidence type="ECO:0000313" key="1">
    <source>
        <dbReference type="EMBL" id="PWI57006.1"/>
    </source>
</evidence>
<proteinExistence type="predicted"/>
<reference evidence="1 2" key="1">
    <citation type="submission" date="2016-11" db="EMBL/GenBank/DDBJ databases">
        <title>Comparative genomics of Acidibacillus ferroxidans species.</title>
        <authorList>
            <person name="Oliveira G."/>
            <person name="Nunes G."/>
            <person name="Oliveira R."/>
            <person name="Araujo F."/>
            <person name="Salim A."/>
            <person name="Scholte L."/>
            <person name="Morais D."/>
            <person name="Nancucheo I."/>
            <person name="Johnson D.B."/>
            <person name="Grail B."/>
            <person name="Bittencourt J."/>
            <person name="Valadares R."/>
        </authorList>
    </citation>
    <scope>NUCLEOTIDE SEQUENCE [LARGE SCALE GENOMIC DNA]</scope>
    <source>
        <strain evidence="1 2">Y002</strain>
    </source>
</reference>
<dbReference type="OrthoDB" id="56768at2"/>
<name>A0A2U3D6U7_SULT2</name>
<sequence length="60" mass="6877">RNDERHKLTTRLASQYGVIVMEDVNVKGMMANHRLARAVGDMGFHEYKKACRYPCENGHA</sequence>
<feature type="non-terminal residue" evidence="1">
    <location>
        <position position="1"/>
    </location>
</feature>
<organism evidence="1 2">
    <name type="scientific">Sulfoacidibacillus thermotolerans</name>
    <name type="common">Acidibacillus sulfuroxidans</name>
    <dbReference type="NCBI Taxonomy" id="1765684"/>
    <lineage>
        <taxon>Bacteria</taxon>
        <taxon>Bacillati</taxon>
        <taxon>Bacillota</taxon>
        <taxon>Bacilli</taxon>
        <taxon>Bacillales</taxon>
        <taxon>Alicyclobacillaceae</taxon>
        <taxon>Sulfoacidibacillus</taxon>
    </lineage>
</organism>
<gene>
    <name evidence="1" type="ORF">BM613_10605</name>
</gene>
<dbReference type="Proteomes" id="UP000245380">
    <property type="component" value="Unassembled WGS sequence"/>
</dbReference>
<dbReference type="EMBL" id="MPDK01000020">
    <property type="protein sequence ID" value="PWI57006.1"/>
    <property type="molecule type" value="Genomic_DNA"/>
</dbReference>